<protein>
    <recommendedName>
        <fullName evidence="3">DUF2863 domain-containing protein</fullName>
    </recommendedName>
</protein>
<gene>
    <name evidence="1" type="ORF">OTERR_17100</name>
</gene>
<evidence type="ECO:0008006" key="3">
    <source>
        <dbReference type="Google" id="ProtNLM"/>
    </source>
</evidence>
<keyword evidence="2" id="KW-1185">Reference proteome</keyword>
<name>A0A5C1E897_9RHOO</name>
<accession>A0A5C1E897</accession>
<dbReference type="EMBL" id="CP022579">
    <property type="protein sequence ID" value="QEL65186.1"/>
    <property type="molecule type" value="Genomic_DNA"/>
</dbReference>
<sequence length="391" mass="43351">MRKPRSPARPHLPREAAELTWLATGLSRSGCKLEDAYWEPRLAAAVDELLREDNEADLTAALDLLFEADGPAHDELADMVEARAESTRLDHDGKSWDVLLVACPVLAWSRFSIASPSLSADVMAALKAQLSGHILAKNARVALADFLFSPDQLPRSFCDTFRLTCELGVRALTGRDFKLKPKDLPETNRFLSDTRYLLAAVAVPKGEALFRWNERDGDRDKALAQWSIQATPTVEGLLPGCAFEMLLPDAYHAACQQADQASRTYSLRAAIAFLQTTVGLDTAAMKAVIGPFHDQRLEEYRIGLGPRDSDDIYYGVVWPLLGTEDDNSELVPEIEAILREAGFQDITIHDHRFPMEFCDDCGTPLYPNKEGELVHAEMPEQPSHEAPGMLH</sequence>
<dbReference type="RefSeq" id="WP_149425504.1">
    <property type="nucleotide sequence ID" value="NZ_CP022579.1"/>
</dbReference>
<proteinExistence type="predicted"/>
<dbReference type="Pfam" id="PF11062">
    <property type="entry name" value="DUF2863"/>
    <property type="match status" value="1"/>
</dbReference>
<dbReference type="Proteomes" id="UP000323671">
    <property type="component" value="Chromosome"/>
</dbReference>
<organism evidence="1 2">
    <name type="scientific">Oryzomicrobium terrae</name>
    <dbReference type="NCBI Taxonomy" id="1735038"/>
    <lineage>
        <taxon>Bacteria</taxon>
        <taxon>Pseudomonadati</taxon>
        <taxon>Pseudomonadota</taxon>
        <taxon>Betaproteobacteria</taxon>
        <taxon>Rhodocyclales</taxon>
        <taxon>Rhodocyclaceae</taxon>
        <taxon>Oryzomicrobium</taxon>
    </lineage>
</organism>
<dbReference type="KEGG" id="otr:OTERR_17100"/>
<dbReference type="InterPro" id="IPR021292">
    <property type="entry name" value="DUF2863"/>
</dbReference>
<reference evidence="1 2" key="1">
    <citation type="submission" date="2017-07" db="EMBL/GenBank/DDBJ databases">
        <title>Complete genome sequence of Oryzomicrobium terrae TPP412.</title>
        <authorList>
            <person name="Chiu L.-W."/>
            <person name="Lo K.-J."/>
            <person name="Tsai Y.-M."/>
            <person name="Lin S.-S."/>
            <person name="Kuo C.-H."/>
            <person name="Liu C.-T."/>
        </authorList>
    </citation>
    <scope>NUCLEOTIDE SEQUENCE [LARGE SCALE GENOMIC DNA]</scope>
    <source>
        <strain evidence="1 2">TPP412</strain>
    </source>
</reference>
<dbReference type="AlphaFoldDB" id="A0A5C1E897"/>
<evidence type="ECO:0000313" key="2">
    <source>
        <dbReference type="Proteomes" id="UP000323671"/>
    </source>
</evidence>
<evidence type="ECO:0000313" key="1">
    <source>
        <dbReference type="EMBL" id="QEL65186.1"/>
    </source>
</evidence>